<dbReference type="PANTHER" id="PTHR31744">
    <property type="entry name" value="PROTEIN CUP-SHAPED COTYLEDON 2-RELATED"/>
    <property type="match status" value="1"/>
</dbReference>
<dbReference type="OrthoDB" id="1921961at2759"/>
<dbReference type="Pfam" id="PF02365">
    <property type="entry name" value="NAM"/>
    <property type="match status" value="1"/>
</dbReference>
<dbReference type="SUPFAM" id="SSF101941">
    <property type="entry name" value="NAC domain"/>
    <property type="match status" value="1"/>
</dbReference>
<comment type="caution">
    <text evidence="6">The sequence shown here is derived from an EMBL/GenBank/DDBJ whole genome shotgun (WGS) entry which is preliminary data.</text>
</comment>
<evidence type="ECO:0000256" key="1">
    <source>
        <dbReference type="ARBA" id="ARBA00023015"/>
    </source>
</evidence>
<dbReference type="GO" id="GO:0006355">
    <property type="term" value="P:regulation of DNA-templated transcription"/>
    <property type="evidence" value="ECO:0007669"/>
    <property type="project" value="InterPro"/>
</dbReference>
<dbReference type="Gene3D" id="2.170.150.80">
    <property type="entry name" value="NAC domain"/>
    <property type="match status" value="1"/>
</dbReference>
<dbReference type="InterPro" id="IPR036093">
    <property type="entry name" value="NAC_dom_sf"/>
</dbReference>
<protein>
    <recommendedName>
        <fullName evidence="5">NAC domain-containing protein</fullName>
    </recommendedName>
</protein>
<evidence type="ECO:0000256" key="4">
    <source>
        <dbReference type="ARBA" id="ARBA00023242"/>
    </source>
</evidence>
<feature type="domain" description="NAC" evidence="5">
    <location>
        <begin position="1"/>
        <end position="121"/>
    </location>
</feature>
<keyword evidence="1" id="KW-0805">Transcription regulation</keyword>
<dbReference type="Proteomes" id="UP000036987">
    <property type="component" value="Unassembled WGS sequence"/>
</dbReference>
<evidence type="ECO:0000256" key="2">
    <source>
        <dbReference type="ARBA" id="ARBA00023125"/>
    </source>
</evidence>
<proteinExistence type="predicted"/>
<keyword evidence="4" id="KW-0539">Nucleus</keyword>
<dbReference type="PROSITE" id="PS51005">
    <property type="entry name" value="NAC"/>
    <property type="match status" value="1"/>
</dbReference>
<evidence type="ECO:0000313" key="6">
    <source>
        <dbReference type="EMBL" id="KMZ59582.1"/>
    </source>
</evidence>
<dbReference type="AlphaFoldDB" id="A0A0K9NU44"/>
<reference evidence="7" key="1">
    <citation type="journal article" date="2016" name="Nature">
        <title>The genome of the seagrass Zostera marina reveals angiosperm adaptation to the sea.</title>
        <authorList>
            <person name="Olsen J.L."/>
            <person name="Rouze P."/>
            <person name="Verhelst B."/>
            <person name="Lin Y.-C."/>
            <person name="Bayer T."/>
            <person name="Collen J."/>
            <person name="Dattolo E."/>
            <person name="De Paoli E."/>
            <person name="Dittami S."/>
            <person name="Maumus F."/>
            <person name="Michel G."/>
            <person name="Kersting A."/>
            <person name="Lauritano C."/>
            <person name="Lohaus R."/>
            <person name="Toepel M."/>
            <person name="Tonon T."/>
            <person name="Vanneste K."/>
            <person name="Amirebrahimi M."/>
            <person name="Brakel J."/>
            <person name="Bostroem C."/>
            <person name="Chovatia M."/>
            <person name="Grimwood J."/>
            <person name="Jenkins J.W."/>
            <person name="Jueterbock A."/>
            <person name="Mraz A."/>
            <person name="Stam W.T."/>
            <person name="Tice H."/>
            <person name="Bornberg-Bauer E."/>
            <person name="Green P.J."/>
            <person name="Pearson G.A."/>
            <person name="Procaccini G."/>
            <person name="Duarte C.M."/>
            <person name="Schmutz J."/>
            <person name="Reusch T.B.H."/>
            <person name="Van de Peer Y."/>
        </authorList>
    </citation>
    <scope>NUCLEOTIDE SEQUENCE [LARGE SCALE GENOMIC DNA]</scope>
    <source>
        <strain evidence="7">cv. Finnish</strain>
    </source>
</reference>
<keyword evidence="7" id="KW-1185">Reference proteome</keyword>
<dbReference type="InterPro" id="IPR003441">
    <property type="entry name" value="NAC-dom"/>
</dbReference>
<keyword evidence="3" id="KW-0804">Transcription</keyword>
<sequence length="121" mass="14322">MGSQRYHITLTRYTYTSISIYIHTYKVPIIMDVERCRIGSGPQNEWYFFSHKDKKYPIGTRINRAMVVGFWKTTGRDKPIYLSGGRNVIDGGHKRIWMRKTLVFYMGRTCSYWTEISLDHA</sequence>
<name>A0A0K9NU44_ZOSMR</name>
<dbReference type="PANTHER" id="PTHR31744:SF221">
    <property type="entry name" value="NAC DOMAIN-CONTAINING PROTEIN 43-LIKE"/>
    <property type="match status" value="1"/>
</dbReference>
<evidence type="ECO:0000256" key="3">
    <source>
        <dbReference type="ARBA" id="ARBA00023163"/>
    </source>
</evidence>
<organism evidence="6 7">
    <name type="scientific">Zostera marina</name>
    <name type="common">Eelgrass</name>
    <dbReference type="NCBI Taxonomy" id="29655"/>
    <lineage>
        <taxon>Eukaryota</taxon>
        <taxon>Viridiplantae</taxon>
        <taxon>Streptophyta</taxon>
        <taxon>Embryophyta</taxon>
        <taxon>Tracheophyta</taxon>
        <taxon>Spermatophyta</taxon>
        <taxon>Magnoliopsida</taxon>
        <taxon>Liliopsida</taxon>
        <taxon>Zosteraceae</taxon>
        <taxon>Zostera</taxon>
    </lineage>
</organism>
<evidence type="ECO:0000313" key="7">
    <source>
        <dbReference type="Proteomes" id="UP000036987"/>
    </source>
</evidence>
<gene>
    <name evidence="6" type="ORF">ZOSMA_66G00010</name>
</gene>
<accession>A0A0K9NU44</accession>
<dbReference type="EMBL" id="LFYR01001757">
    <property type="protein sequence ID" value="KMZ59582.1"/>
    <property type="molecule type" value="Genomic_DNA"/>
</dbReference>
<dbReference type="GO" id="GO:0003677">
    <property type="term" value="F:DNA binding"/>
    <property type="evidence" value="ECO:0007669"/>
    <property type="project" value="UniProtKB-KW"/>
</dbReference>
<evidence type="ECO:0000259" key="5">
    <source>
        <dbReference type="PROSITE" id="PS51005"/>
    </source>
</evidence>
<keyword evidence="2" id="KW-0238">DNA-binding</keyword>